<comment type="caution">
    <text evidence="2">The sequence shown here is derived from an EMBL/GenBank/DDBJ whole genome shotgun (WGS) entry which is preliminary data.</text>
</comment>
<dbReference type="Proteomes" id="UP000292187">
    <property type="component" value="Unassembled WGS sequence"/>
</dbReference>
<gene>
    <name evidence="2" type="ORF">EYS06_03190</name>
</gene>
<proteinExistence type="predicted"/>
<name>A0A7Z7YQG4_ESCAL</name>
<feature type="signal peptide" evidence="1">
    <location>
        <begin position="1"/>
        <end position="17"/>
    </location>
</feature>
<evidence type="ECO:0000313" key="3">
    <source>
        <dbReference type="Proteomes" id="UP000292187"/>
    </source>
</evidence>
<dbReference type="RefSeq" id="WP_059215151.1">
    <property type="nucleotide sequence ID" value="NZ_BBVG01000009.1"/>
</dbReference>
<reference evidence="2 3" key="1">
    <citation type="submission" date="2019-02" db="EMBL/GenBank/DDBJ databases">
        <title>Draft genome sequence of Escherichia albertii strain Mex-12/320a, isolated from an infant with diarrhea, harboring virulence genes associated with diarrheagenic strains of enteropathogenic E. coli.</title>
        <authorList>
            <person name="Maldonado-Puga S."/>
            <person name="Meza-Segura M."/>
            <person name="Zaidi M.B."/>
            <person name="Estrada-Garcia T."/>
        </authorList>
    </citation>
    <scope>NUCLEOTIDE SEQUENCE [LARGE SCALE GENOMIC DNA]</scope>
    <source>
        <strain evidence="2 3">Mex-12/320a</strain>
    </source>
</reference>
<dbReference type="AlphaFoldDB" id="A0A7Z7YQG4"/>
<evidence type="ECO:0000313" key="2">
    <source>
        <dbReference type="EMBL" id="TBR55536.1"/>
    </source>
</evidence>
<keyword evidence="1" id="KW-0732">Signal</keyword>
<protein>
    <submittedName>
        <fullName evidence="2">Uncharacterized protein</fullName>
    </submittedName>
</protein>
<evidence type="ECO:0000256" key="1">
    <source>
        <dbReference type="SAM" id="SignalP"/>
    </source>
</evidence>
<accession>A0A7Z7YQG4</accession>
<organism evidence="2 3">
    <name type="scientific">Escherichia albertii</name>
    <dbReference type="NCBI Taxonomy" id="208962"/>
    <lineage>
        <taxon>Bacteria</taxon>
        <taxon>Pseudomonadati</taxon>
        <taxon>Pseudomonadota</taxon>
        <taxon>Gammaproteobacteria</taxon>
        <taxon>Enterobacterales</taxon>
        <taxon>Enterobacteriaceae</taxon>
        <taxon>Escherichia</taxon>
    </lineage>
</organism>
<sequence length="170" mass="19494">MKAILFFIFLCSSCAFADETNCFKRGEIDSLVTGFFSSSDNFGYVKKMATEKLKDKLPYYEENNQINNIMKHATQIIFNRGNPGDYESSKQFIDNYPNINNFPNNGCVWKVSFLTPEKIRKMCDDDGAAGYFFGFIKINGEIKFSSILGMEILRPDGSFVCKGFDRYMKE</sequence>
<dbReference type="EMBL" id="SIZV01000003">
    <property type="protein sequence ID" value="TBR55536.1"/>
    <property type="molecule type" value="Genomic_DNA"/>
</dbReference>
<feature type="chain" id="PRO_5030597163" evidence="1">
    <location>
        <begin position="18"/>
        <end position="170"/>
    </location>
</feature>